<reference evidence="2" key="1">
    <citation type="submission" date="2015-04" db="UniProtKB">
        <authorList>
            <consortium name="EnsemblPlants"/>
        </authorList>
    </citation>
    <scope>IDENTIFICATION</scope>
</reference>
<name>A0A0E0M8I8_ORYPU</name>
<sequence>MVFLLGLYGGGSRRRTDATGGGGRRRLAVAAPRPVRQLYRKLRSKWRSALRPGKKAGGAAGFGYDLQSYSRNFDDGIMAFLPGLYGGGGGGGGGRRRTNEIEKGGAERRRRLTVAAQRPVRQLYRKLRSRWSRSSASWPSRKVAGGAARFGYDLESYSRNFNDGLASLAPIPS</sequence>
<organism evidence="2">
    <name type="scientific">Oryza punctata</name>
    <name type="common">Red rice</name>
    <dbReference type="NCBI Taxonomy" id="4537"/>
    <lineage>
        <taxon>Eukaryota</taxon>
        <taxon>Viridiplantae</taxon>
        <taxon>Streptophyta</taxon>
        <taxon>Embryophyta</taxon>
        <taxon>Tracheophyta</taxon>
        <taxon>Spermatophyta</taxon>
        <taxon>Magnoliopsida</taxon>
        <taxon>Liliopsida</taxon>
        <taxon>Poales</taxon>
        <taxon>Poaceae</taxon>
        <taxon>BOP clade</taxon>
        <taxon>Oryzoideae</taxon>
        <taxon>Oryzeae</taxon>
        <taxon>Oryzinae</taxon>
        <taxon>Oryza</taxon>
    </lineage>
</organism>
<evidence type="ECO:0000256" key="1">
    <source>
        <dbReference type="SAM" id="MobiDB-lite"/>
    </source>
</evidence>
<proteinExistence type="predicted"/>
<dbReference type="eggNOG" id="ENOG502R4TG">
    <property type="taxonomic scope" value="Eukaryota"/>
</dbReference>
<reference evidence="2" key="2">
    <citation type="submission" date="2018-05" db="EMBL/GenBank/DDBJ databases">
        <title>OpunRS2 (Oryza punctata Reference Sequence Version 2).</title>
        <authorList>
            <person name="Zhang J."/>
            <person name="Kudrna D."/>
            <person name="Lee S."/>
            <person name="Talag J."/>
            <person name="Welchert J."/>
            <person name="Wing R.A."/>
        </authorList>
    </citation>
    <scope>NUCLEOTIDE SEQUENCE [LARGE SCALE GENOMIC DNA]</scope>
</reference>
<accession>A0A0E0M8I8</accession>
<evidence type="ECO:0000313" key="3">
    <source>
        <dbReference type="Proteomes" id="UP000026962"/>
    </source>
</evidence>
<feature type="compositionally biased region" description="Basic and acidic residues" evidence="1">
    <location>
        <begin position="97"/>
        <end position="107"/>
    </location>
</feature>
<evidence type="ECO:0000313" key="2">
    <source>
        <dbReference type="EnsemblPlants" id="OPUNC10G11020.1"/>
    </source>
</evidence>
<feature type="region of interest" description="Disordered" evidence="1">
    <location>
        <begin position="88"/>
        <end position="108"/>
    </location>
</feature>
<keyword evidence="3" id="KW-1185">Reference proteome</keyword>
<dbReference type="HOGENOM" id="CLU_132313_0_0_1"/>
<dbReference type="Gramene" id="OPUNC10G11020.1">
    <property type="protein sequence ID" value="OPUNC10G11020.1"/>
    <property type="gene ID" value="OPUNC10G11020"/>
</dbReference>
<dbReference type="EnsemblPlants" id="OPUNC10G11020.1">
    <property type="protein sequence ID" value="OPUNC10G11020.1"/>
    <property type="gene ID" value="OPUNC10G11020"/>
</dbReference>
<dbReference type="PANTHER" id="PTHR34538:SF4">
    <property type="entry name" value="EXPRESSED PROTEIN"/>
    <property type="match status" value="1"/>
</dbReference>
<dbReference type="AlphaFoldDB" id="A0A0E0M8I8"/>
<dbReference type="PANTHER" id="PTHR34538">
    <property type="entry name" value="EXPRESSED PROTEIN"/>
    <property type="match status" value="1"/>
</dbReference>
<protein>
    <submittedName>
        <fullName evidence="2">Uncharacterized protein</fullName>
    </submittedName>
</protein>
<dbReference type="Proteomes" id="UP000026962">
    <property type="component" value="Chromosome 10"/>
</dbReference>